<gene>
    <name evidence="1" type="ORF">JVT61DRAFT_11458</name>
</gene>
<dbReference type="EMBL" id="JAGFBS010000005">
    <property type="protein sequence ID" value="KAG6379031.1"/>
    <property type="molecule type" value="Genomic_DNA"/>
</dbReference>
<organism evidence="1 2">
    <name type="scientific">Boletus reticuloceps</name>
    <dbReference type="NCBI Taxonomy" id="495285"/>
    <lineage>
        <taxon>Eukaryota</taxon>
        <taxon>Fungi</taxon>
        <taxon>Dikarya</taxon>
        <taxon>Basidiomycota</taxon>
        <taxon>Agaricomycotina</taxon>
        <taxon>Agaricomycetes</taxon>
        <taxon>Agaricomycetidae</taxon>
        <taxon>Boletales</taxon>
        <taxon>Boletineae</taxon>
        <taxon>Boletaceae</taxon>
        <taxon>Boletoideae</taxon>
        <taxon>Boletus</taxon>
    </lineage>
</organism>
<accession>A0A8I2YV74</accession>
<sequence>MFAEDLEWLTRINAIQEPFHRGLELAIQWVDILLVEIKQNATLQHAREEILALKPPRPPHNQSSLALTPSIETIPMNTPLNPGRCDQILVQCCPVCFSGNVFGRSLSKGGDIYVATDGNFHHHHHSSAGDSPPFYNPMYVLPKSEVDVMGTHIQEQHKNTLKARKPTVPDDN</sequence>
<name>A0A8I2YV74_9AGAM</name>
<dbReference type="Proteomes" id="UP000683000">
    <property type="component" value="Unassembled WGS sequence"/>
</dbReference>
<comment type="caution">
    <text evidence="1">The sequence shown here is derived from an EMBL/GenBank/DDBJ whole genome shotgun (WGS) entry which is preliminary data.</text>
</comment>
<protein>
    <submittedName>
        <fullName evidence="1">Uncharacterized protein</fullName>
    </submittedName>
</protein>
<keyword evidence="2" id="KW-1185">Reference proteome</keyword>
<dbReference type="OrthoDB" id="3067228at2759"/>
<reference evidence="1" key="1">
    <citation type="submission" date="2021-03" db="EMBL/GenBank/DDBJ databases">
        <title>Evolutionary innovations through gain and loss of genes in the ectomycorrhizal Boletales.</title>
        <authorList>
            <person name="Wu G."/>
            <person name="Miyauchi S."/>
            <person name="Morin E."/>
            <person name="Yang Z.-L."/>
            <person name="Xu J."/>
            <person name="Martin F.M."/>
        </authorList>
    </citation>
    <scope>NUCLEOTIDE SEQUENCE</scope>
    <source>
        <strain evidence="1">BR01</strain>
    </source>
</reference>
<proteinExistence type="predicted"/>
<dbReference type="AlphaFoldDB" id="A0A8I2YV74"/>
<evidence type="ECO:0000313" key="1">
    <source>
        <dbReference type="EMBL" id="KAG6379031.1"/>
    </source>
</evidence>
<evidence type="ECO:0000313" key="2">
    <source>
        <dbReference type="Proteomes" id="UP000683000"/>
    </source>
</evidence>